<evidence type="ECO:0000256" key="1">
    <source>
        <dbReference type="ARBA" id="ARBA00004571"/>
    </source>
</evidence>
<keyword evidence="2 10" id="KW-0813">Transport</keyword>
<evidence type="ECO:0000259" key="14">
    <source>
        <dbReference type="Pfam" id="PF07715"/>
    </source>
</evidence>
<evidence type="ECO:0000256" key="11">
    <source>
        <dbReference type="RuleBase" id="RU003357"/>
    </source>
</evidence>
<name>A0ABY4ZU92_9CAUL</name>
<dbReference type="Gene3D" id="2.40.170.20">
    <property type="entry name" value="TonB-dependent receptor, beta-barrel domain"/>
    <property type="match status" value="1"/>
</dbReference>
<keyword evidence="5 12" id="KW-0732">Signal</keyword>
<dbReference type="InterPro" id="IPR039426">
    <property type="entry name" value="TonB-dep_rcpt-like"/>
</dbReference>
<evidence type="ECO:0000256" key="5">
    <source>
        <dbReference type="ARBA" id="ARBA00022729"/>
    </source>
</evidence>
<dbReference type="InterPro" id="IPR037066">
    <property type="entry name" value="Plug_dom_sf"/>
</dbReference>
<dbReference type="Gene3D" id="2.170.130.10">
    <property type="entry name" value="TonB-dependent receptor, plug domain"/>
    <property type="match status" value="1"/>
</dbReference>
<keyword evidence="8 15" id="KW-0675">Receptor</keyword>
<keyword evidence="16" id="KW-1185">Reference proteome</keyword>
<dbReference type="InterPro" id="IPR036942">
    <property type="entry name" value="Beta-barrel_TonB_sf"/>
</dbReference>
<evidence type="ECO:0000256" key="10">
    <source>
        <dbReference type="PROSITE-ProRule" id="PRU01360"/>
    </source>
</evidence>
<evidence type="ECO:0000313" key="16">
    <source>
        <dbReference type="Proteomes" id="UP001057520"/>
    </source>
</evidence>
<evidence type="ECO:0000256" key="9">
    <source>
        <dbReference type="ARBA" id="ARBA00023237"/>
    </source>
</evidence>
<keyword evidence="4 10" id="KW-0812">Transmembrane</keyword>
<dbReference type="CDD" id="cd01347">
    <property type="entry name" value="ligand_gated_channel"/>
    <property type="match status" value="1"/>
</dbReference>
<keyword evidence="9 10" id="KW-0998">Cell outer membrane</keyword>
<keyword evidence="3 10" id="KW-1134">Transmembrane beta strand</keyword>
<sequence>MLFRTALLAGSLLAGNAYAQDATQAAHDDIYALGEVRVTARGSNGDLIGGTEIRAEDLRKFDKVSVDQALDLIPGASAGNSGGSRNERLVFIRGFDRFQTTLSIDGVRVFLPADNRIDFARFLTADLSEVQVSKGYVSVLDGPGGIGGAINLVTRTPSTPFEGEVRLGAGFDGDGSLNSNSVSGRVGGRTQHFYAQLSGARNERTHWALPDGYRPTTLENGGYRDHSDSEDWRVNAKVGFTPREGDDYSLTFTRQEGGKNAPFHVTDTASTRYWTWPYWNIDSLALLTRTQIAEHAYLKTRFYRNTFENGLFSWDNARQNTQTLGRAFRSYYDDVAYGGNVELGVQLTPSNTLKAAAFYRRDEHVEWQTSYAPALTEPRQTTTEATTSIALEDTQSFGQDVDLVVGVSRDHRDLSMAQDFNANAFVFYPLTSDSVWNGQAALVWRPTDTAQLHASVSSRARFPTLFERFSSRFGTAIPNPTVGPERAVNYELGARGDITPFVTVEGAVFYSDVRDALIAIPVALGAPFGTVSQTRNVGDGEYYGAEASVTARVSPNLTLGGNYTWLHRDFTDPTNAAFRPLNAPSHKLFAYADWTAGCLTLTPNIEAASKRWTVTSSSLITPARYYRTGAYVLVGLTARVAVTDKIDVLVGARNLLDQKYQLVDGFPEEGRNFRADLRVKF</sequence>
<evidence type="ECO:0000256" key="8">
    <source>
        <dbReference type="ARBA" id="ARBA00023170"/>
    </source>
</evidence>
<feature type="signal peptide" evidence="12">
    <location>
        <begin position="1"/>
        <end position="19"/>
    </location>
</feature>
<keyword evidence="7 10" id="KW-0472">Membrane</keyword>
<protein>
    <submittedName>
        <fullName evidence="15">TonB-dependent receptor</fullName>
    </submittedName>
</protein>
<feature type="domain" description="TonB-dependent receptor plug" evidence="14">
    <location>
        <begin position="52"/>
        <end position="149"/>
    </location>
</feature>
<evidence type="ECO:0000259" key="13">
    <source>
        <dbReference type="Pfam" id="PF00593"/>
    </source>
</evidence>
<feature type="chain" id="PRO_5046604180" evidence="12">
    <location>
        <begin position="20"/>
        <end position="681"/>
    </location>
</feature>
<dbReference type="PROSITE" id="PS52016">
    <property type="entry name" value="TONB_DEPENDENT_REC_3"/>
    <property type="match status" value="1"/>
</dbReference>
<dbReference type="PANTHER" id="PTHR30069:SF29">
    <property type="entry name" value="HEMOGLOBIN AND HEMOGLOBIN-HAPTOGLOBIN-BINDING PROTEIN 1-RELATED"/>
    <property type="match status" value="1"/>
</dbReference>
<accession>A0ABY4ZU92</accession>
<keyword evidence="6 11" id="KW-0798">TonB box</keyword>
<feature type="domain" description="TonB-dependent receptor-like beta-barrel" evidence="13">
    <location>
        <begin position="219"/>
        <end position="655"/>
    </location>
</feature>
<comment type="similarity">
    <text evidence="10 11">Belongs to the TonB-dependent receptor family.</text>
</comment>
<dbReference type="Proteomes" id="UP001057520">
    <property type="component" value="Chromosome"/>
</dbReference>
<reference evidence="15 16" key="1">
    <citation type="submission" date="2022-04" db="EMBL/GenBank/DDBJ databases">
        <title>Genome sequence of soybean root-associated Caulobacter segnis RL271.</title>
        <authorList>
            <person name="Longley R."/>
            <person name="Bonito G."/>
            <person name="Trigodet F."/>
            <person name="Crosson S."/>
            <person name="Fiebig A."/>
        </authorList>
    </citation>
    <scope>NUCLEOTIDE SEQUENCE [LARGE SCALE GENOMIC DNA]</scope>
    <source>
        <strain evidence="15 16">RL271</strain>
    </source>
</reference>
<evidence type="ECO:0000256" key="3">
    <source>
        <dbReference type="ARBA" id="ARBA00022452"/>
    </source>
</evidence>
<proteinExistence type="inferred from homology"/>
<evidence type="ECO:0000256" key="2">
    <source>
        <dbReference type="ARBA" id="ARBA00022448"/>
    </source>
</evidence>
<evidence type="ECO:0000256" key="7">
    <source>
        <dbReference type="ARBA" id="ARBA00023136"/>
    </source>
</evidence>
<evidence type="ECO:0000256" key="6">
    <source>
        <dbReference type="ARBA" id="ARBA00023077"/>
    </source>
</evidence>
<comment type="subcellular location">
    <subcellularLocation>
        <location evidence="1 10">Cell outer membrane</location>
        <topology evidence="1 10">Multi-pass membrane protein</topology>
    </subcellularLocation>
</comment>
<evidence type="ECO:0000256" key="12">
    <source>
        <dbReference type="SAM" id="SignalP"/>
    </source>
</evidence>
<gene>
    <name evidence="15" type="ORF">MZV50_01905</name>
</gene>
<dbReference type="SUPFAM" id="SSF56935">
    <property type="entry name" value="Porins"/>
    <property type="match status" value="1"/>
</dbReference>
<dbReference type="PANTHER" id="PTHR30069">
    <property type="entry name" value="TONB-DEPENDENT OUTER MEMBRANE RECEPTOR"/>
    <property type="match status" value="1"/>
</dbReference>
<dbReference type="Pfam" id="PF07715">
    <property type="entry name" value="Plug"/>
    <property type="match status" value="1"/>
</dbReference>
<evidence type="ECO:0000313" key="15">
    <source>
        <dbReference type="EMBL" id="USQ96377.1"/>
    </source>
</evidence>
<dbReference type="InterPro" id="IPR000531">
    <property type="entry name" value="Beta-barrel_TonB"/>
</dbReference>
<dbReference type="Pfam" id="PF00593">
    <property type="entry name" value="TonB_dep_Rec_b-barrel"/>
    <property type="match status" value="1"/>
</dbReference>
<dbReference type="EMBL" id="CP096040">
    <property type="protein sequence ID" value="USQ96377.1"/>
    <property type="molecule type" value="Genomic_DNA"/>
</dbReference>
<dbReference type="InterPro" id="IPR012910">
    <property type="entry name" value="Plug_dom"/>
</dbReference>
<organism evidence="15 16">
    <name type="scientific">Caulobacter segnis</name>
    <dbReference type="NCBI Taxonomy" id="88688"/>
    <lineage>
        <taxon>Bacteria</taxon>
        <taxon>Pseudomonadati</taxon>
        <taxon>Pseudomonadota</taxon>
        <taxon>Alphaproteobacteria</taxon>
        <taxon>Caulobacterales</taxon>
        <taxon>Caulobacteraceae</taxon>
        <taxon>Caulobacter</taxon>
    </lineage>
</organism>
<evidence type="ECO:0000256" key="4">
    <source>
        <dbReference type="ARBA" id="ARBA00022692"/>
    </source>
</evidence>